<reference evidence="1 2" key="1">
    <citation type="submission" date="2014-02" db="EMBL/GenBank/DDBJ databases">
        <title>The small core and large imbalanced accessory genome model reveals a collaborative survival strategy of Sorangium cellulosum strains in nature.</title>
        <authorList>
            <person name="Han K."/>
            <person name="Peng R."/>
            <person name="Blom J."/>
            <person name="Li Y.-Z."/>
        </authorList>
    </citation>
    <scope>NUCLEOTIDE SEQUENCE [LARGE SCALE GENOMIC DNA]</scope>
    <source>
        <strain evidence="1 2">So0007-03</strain>
    </source>
</reference>
<evidence type="ECO:0000313" key="1">
    <source>
        <dbReference type="EMBL" id="KYG09194.1"/>
    </source>
</evidence>
<organism evidence="1 2">
    <name type="scientific">Sorangium cellulosum</name>
    <name type="common">Polyangium cellulosum</name>
    <dbReference type="NCBI Taxonomy" id="56"/>
    <lineage>
        <taxon>Bacteria</taxon>
        <taxon>Pseudomonadati</taxon>
        <taxon>Myxococcota</taxon>
        <taxon>Polyangia</taxon>
        <taxon>Polyangiales</taxon>
        <taxon>Polyangiaceae</taxon>
        <taxon>Sorangium</taxon>
    </lineage>
</organism>
<evidence type="ECO:0008006" key="3">
    <source>
        <dbReference type="Google" id="ProtNLM"/>
    </source>
</evidence>
<name>A0A150TX12_SORCE</name>
<proteinExistence type="predicted"/>
<dbReference type="AlphaFoldDB" id="A0A150TX12"/>
<evidence type="ECO:0000313" key="2">
    <source>
        <dbReference type="Proteomes" id="UP000075502"/>
    </source>
</evidence>
<protein>
    <recommendedName>
        <fullName evidence="3">Phage tail protein</fullName>
    </recommendedName>
</protein>
<gene>
    <name evidence="1" type="ORF">BE21_19290</name>
</gene>
<dbReference type="Proteomes" id="UP000075502">
    <property type="component" value="Unassembled WGS sequence"/>
</dbReference>
<sequence length="321" mass="33302">MTLQRPTAQVTVDGQALSLPEGAIAGMRVELGFGPAHDRAVLALWAGSVLADVAPGTPVAIALGFGDDRTDVFSGAVEAVDAVPGGVVVEALAATAELSYARVAQAYLQQTIADIVRDLVAQGGGSEGDIDAPSTLYAYHVDERRPVWTHLVELARLASCDLSSDASGAVCFRAPRTGPVDRELRHGAELLTWRIGARRRLPDPVPVVPHGAASEAGASGWHLLLRTPDGNSPSGPSVVHAAVRDRDLAQALDDGRRAARDRAAAGGELVITGDPSLRPGSLVSVTDLPTGDPDDQRVLAVAHVVDATRGFVTLLRTEAAA</sequence>
<dbReference type="EMBL" id="JEME01000754">
    <property type="protein sequence ID" value="KYG09194.1"/>
    <property type="molecule type" value="Genomic_DNA"/>
</dbReference>
<accession>A0A150TX12</accession>
<comment type="caution">
    <text evidence="1">The sequence shown here is derived from an EMBL/GenBank/DDBJ whole genome shotgun (WGS) entry which is preliminary data.</text>
</comment>
<dbReference type="SUPFAM" id="SSF69279">
    <property type="entry name" value="Phage tail proteins"/>
    <property type="match status" value="1"/>
</dbReference>